<name>W4FIT6_APHAT</name>
<dbReference type="AlphaFoldDB" id="W4FIT6"/>
<dbReference type="RefSeq" id="XP_009843096.1">
    <property type="nucleotide sequence ID" value="XM_009844794.1"/>
</dbReference>
<proteinExistence type="predicted"/>
<evidence type="ECO:0000256" key="1">
    <source>
        <dbReference type="SAM" id="MobiDB-lite"/>
    </source>
</evidence>
<feature type="region of interest" description="Disordered" evidence="1">
    <location>
        <begin position="270"/>
        <end position="297"/>
    </location>
</feature>
<feature type="compositionally biased region" description="Pro residues" evidence="1">
    <location>
        <begin position="270"/>
        <end position="281"/>
    </location>
</feature>
<reference evidence="2" key="1">
    <citation type="submission" date="2013-12" db="EMBL/GenBank/DDBJ databases">
        <title>The Genome Sequence of Aphanomyces astaci APO3.</title>
        <authorList>
            <consortium name="The Broad Institute Genomics Platform"/>
            <person name="Russ C."/>
            <person name="Tyler B."/>
            <person name="van West P."/>
            <person name="Dieguez-Uribeondo J."/>
            <person name="Young S.K."/>
            <person name="Zeng Q."/>
            <person name="Gargeya S."/>
            <person name="Fitzgerald M."/>
            <person name="Abouelleil A."/>
            <person name="Alvarado L."/>
            <person name="Chapman S.B."/>
            <person name="Gainer-Dewar J."/>
            <person name="Goldberg J."/>
            <person name="Griggs A."/>
            <person name="Gujja S."/>
            <person name="Hansen M."/>
            <person name="Howarth C."/>
            <person name="Imamovic A."/>
            <person name="Ireland A."/>
            <person name="Larimer J."/>
            <person name="McCowan C."/>
            <person name="Murphy C."/>
            <person name="Pearson M."/>
            <person name="Poon T.W."/>
            <person name="Priest M."/>
            <person name="Roberts A."/>
            <person name="Saif S."/>
            <person name="Shea T."/>
            <person name="Sykes S."/>
            <person name="Wortman J."/>
            <person name="Nusbaum C."/>
            <person name="Birren B."/>
        </authorList>
    </citation>
    <scope>NUCLEOTIDE SEQUENCE [LARGE SCALE GENOMIC DNA]</scope>
    <source>
        <strain evidence="2">APO3</strain>
    </source>
</reference>
<dbReference type="VEuPathDB" id="FungiDB:H257_16383"/>
<organism evidence="2">
    <name type="scientific">Aphanomyces astaci</name>
    <name type="common">Crayfish plague agent</name>
    <dbReference type="NCBI Taxonomy" id="112090"/>
    <lineage>
        <taxon>Eukaryota</taxon>
        <taxon>Sar</taxon>
        <taxon>Stramenopiles</taxon>
        <taxon>Oomycota</taxon>
        <taxon>Saprolegniomycetes</taxon>
        <taxon>Saprolegniales</taxon>
        <taxon>Verrucalvaceae</taxon>
        <taxon>Aphanomyces</taxon>
    </lineage>
</organism>
<dbReference type="GeneID" id="20818379"/>
<gene>
    <name evidence="2" type="ORF">H257_16383</name>
</gene>
<accession>W4FIT6</accession>
<sequence>MPCLSSPTTLHIGTVDPAHSATAMVDVAVSKLDILPLDQKSQSPSGMKSERDRTFGTHLHHAKPTHPGTHYTHRGNNNRALIASTVVHSADRAQLPHAHQPPPHATSACYACHRIADTTVCMDCGQWHHPACIPHCQVVLRHSTPTYGLHTIPLLAARTHSVGDGSVTNQDKPVAHGTWSYLGRDGTTLVGYVRIHPDHITPTRCEIHSLLAGLHHSGDTVLQICDNTTRHMQAAYWFVVPDGSPDHTLVDSLPITWFLTIPSGQITYATPPPSTTFPPPNAASAPLATPFPSTSVS</sequence>
<protein>
    <submittedName>
        <fullName evidence="2">Uncharacterized protein</fullName>
    </submittedName>
</protein>
<evidence type="ECO:0000313" key="2">
    <source>
        <dbReference type="EMBL" id="ETV67405.1"/>
    </source>
</evidence>
<dbReference type="OrthoDB" id="153068at2759"/>
<dbReference type="EMBL" id="KI913198">
    <property type="protein sequence ID" value="ETV67405.1"/>
    <property type="molecule type" value="Genomic_DNA"/>
</dbReference>